<dbReference type="InterPro" id="IPR008278">
    <property type="entry name" value="4-PPantetheinyl_Trfase_dom"/>
</dbReference>
<keyword evidence="2 4" id="KW-0808">Transferase</keyword>
<proteinExistence type="inferred from homology"/>
<dbReference type="Proteomes" id="UP001562159">
    <property type="component" value="Unassembled WGS sequence"/>
</dbReference>
<gene>
    <name evidence="4" type="ORF">AB7878_09045</name>
</gene>
<evidence type="ECO:0000313" key="4">
    <source>
        <dbReference type="EMBL" id="MEY2182562.1"/>
    </source>
</evidence>
<dbReference type="InterPro" id="IPR050559">
    <property type="entry name" value="P-Pant_transferase_sf"/>
</dbReference>
<evidence type="ECO:0000256" key="1">
    <source>
        <dbReference type="ARBA" id="ARBA00010990"/>
    </source>
</evidence>
<dbReference type="GO" id="GO:0016740">
    <property type="term" value="F:transferase activity"/>
    <property type="evidence" value="ECO:0007669"/>
    <property type="project" value="UniProtKB-KW"/>
</dbReference>
<reference evidence="4 5" key="1">
    <citation type="submission" date="2024-07" db="EMBL/GenBank/DDBJ databases">
        <title>Molecular mechanisms and environmental adaptations of flagellar loss and biofilm growth of Rhodanobacter under environmental stress.</title>
        <authorList>
            <person name="Chen M."/>
        </authorList>
    </citation>
    <scope>NUCLEOTIDE SEQUENCE [LARGE SCALE GENOMIC DNA]</scope>
    <source>
        <strain evidence="4 5">RS22</strain>
    </source>
</reference>
<feature type="domain" description="4'-phosphopantetheinyl transferase" evidence="3">
    <location>
        <begin position="94"/>
        <end position="196"/>
    </location>
</feature>
<evidence type="ECO:0000256" key="2">
    <source>
        <dbReference type="ARBA" id="ARBA00022679"/>
    </source>
</evidence>
<dbReference type="Pfam" id="PF01648">
    <property type="entry name" value="ACPS"/>
    <property type="match status" value="1"/>
</dbReference>
<dbReference type="InterPro" id="IPR037143">
    <property type="entry name" value="4-PPantetheinyl_Trfase_dom_sf"/>
</dbReference>
<evidence type="ECO:0000313" key="5">
    <source>
        <dbReference type="Proteomes" id="UP001562159"/>
    </source>
</evidence>
<keyword evidence="5" id="KW-1185">Reference proteome</keyword>
<comment type="caution">
    <text evidence="4">The sequence shown here is derived from an EMBL/GenBank/DDBJ whole genome shotgun (WGS) entry which is preliminary data.</text>
</comment>
<dbReference type="Gene3D" id="3.90.470.20">
    <property type="entry name" value="4'-phosphopantetheinyl transferase domain"/>
    <property type="match status" value="1"/>
</dbReference>
<comment type="similarity">
    <text evidence="1">Belongs to the P-Pant transferase superfamily. Gsp/Sfp/HetI/AcpT family.</text>
</comment>
<dbReference type="SUPFAM" id="SSF56214">
    <property type="entry name" value="4'-phosphopantetheinyl transferase"/>
    <property type="match status" value="2"/>
</dbReference>
<dbReference type="PANTHER" id="PTHR12215:SF10">
    <property type="entry name" value="L-AMINOADIPATE-SEMIALDEHYDE DEHYDROGENASE-PHOSPHOPANTETHEINYL TRANSFERASE"/>
    <property type="match status" value="1"/>
</dbReference>
<evidence type="ECO:0000259" key="3">
    <source>
        <dbReference type="Pfam" id="PF01648"/>
    </source>
</evidence>
<organism evidence="4 5">
    <name type="scientific">Rhodanobacter humi</name>
    <dbReference type="NCBI Taxonomy" id="1888173"/>
    <lineage>
        <taxon>Bacteria</taxon>
        <taxon>Pseudomonadati</taxon>
        <taxon>Pseudomonadota</taxon>
        <taxon>Gammaproteobacteria</taxon>
        <taxon>Lysobacterales</taxon>
        <taxon>Rhodanobacteraceae</taxon>
        <taxon>Rhodanobacter</taxon>
    </lineage>
</organism>
<sequence>MHAIDGFLPAKVAEPLHADEIHVWRLRRPKGAGREPLLALLAGYLGIASDEVRLVANEHGRPALDPLHGGVLDFNWSHSGEQALVALARGLAPGIDLEQRRTRANALEIAQRFFTAEEAGWLGTLDEAERRTAFLELWTAREAVLKALGRGLAFGLDRLAFRREAAGLVLQWLDGEDPAAWQLQPLDVGDDACAALAWRGAPRRIRRFALADATR</sequence>
<accession>A0ABV4AQJ1</accession>
<name>A0ABV4AQJ1_9GAMM</name>
<dbReference type="EMBL" id="JBGBPY010000001">
    <property type="protein sequence ID" value="MEY2182562.1"/>
    <property type="molecule type" value="Genomic_DNA"/>
</dbReference>
<protein>
    <submittedName>
        <fullName evidence="4">4'-phosphopantetheinyl transferase superfamily protein</fullName>
    </submittedName>
</protein>
<dbReference type="PANTHER" id="PTHR12215">
    <property type="entry name" value="PHOSPHOPANTETHEINE TRANSFERASE"/>
    <property type="match status" value="1"/>
</dbReference>